<dbReference type="InterPro" id="IPR012074">
    <property type="entry name" value="GAF_ANTAR"/>
</dbReference>
<evidence type="ECO:0000313" key="6">
    <source>
        <dbReference type="EMBL" id="GGF28565.1"/>
    </source>
</evidence>
<dbReference type="InterPro" id="IPR003018">
    <property type="entry name" value="GAF"/>
</dbReference>
<accession>A0ABQ1UWB0</accession>
<reference evidence="7" key="1">
    <citation type="journal article" date="2019" name="Int. J. Syst. Evol. Microbiol.">
        <title>The Global Catalogue of Microorganisms (GCM) 10K type strain sequencing project: providing services to taxonomists for standard genome sequencing and annotation.</title>
        <authorList>
            <consortium name="The Broad Institute Genomics Platform"/>
            <consortium name="The Broad Institute Genome Sequencing Center for Infectious Disease"/>
            <person name="Wu L."/>
            <person name="Ma J."/>
        </authorList>
    </citation>
    <scope>NUCLEOTIDE SEQUENCE [LARGE SCALE GENOMIC DNA]</scope>
    <source>
        <strain evidence="7">CCM 7855</strain>
    </source>
</reference>
<protein>
    <submittedName>
        <fullName evidence="6">Transcriptional regulator</fullName>
    </submittedName>
</protein>
<dbReference type="EMBL" id="BMCS01000001">
    <property type="protein sequence ID" value="GGF28565.1"/>
    <property type="molecule type" value="Genomic_DNA"/>
</dbReference>
<dbReference type="Proteomes" id="UP000632454">
    <property type="component" value="Unassembled WGS sequence"/>
</dbReference>
<dbReference type="InterPro" id="IPR011006">
    <property type="entry name" value="CheY-like_superfamily"/>
</dbReference>
<dbReference type="InterPro" id="IPR029016">
    <property type="entry name" value="GAF-like_dom_sf"/>
</dbReference>
<name>A0ABQ1UWB0_9NOCA</name>
<dbReference type="InterPro" id="IPR005561">
    <property type="entry name" value="ANTAR"/>
</dbReference>
<feature type="domain" description="ANTAR" evidence="5">
    <location>
        <begin position="165"/>
        <end position="226"/>
    </location>
</feature>
<keyword evidence="7" id="KW-1185">Reference proteome</keyword>
<dbReference type="RefSeq" id="WP_188490032.1">
    <property type="nucleotide sequence ID" value="NZ_BMCS01000001.1"/>
</dbReference>
<evidence type="ECO:0000256" key="2">
    <source>
        <dbReference type="ARBA" id="ARBA00022777"/>
    </source>
</evidence>
<organism evidence="6 7">
    <name type="scientific">Williamsia phyllosphaerae</name>
    <dbReference type="NCBI Taxonomy" id="885042"/>
    <lineage>
        <taxon>Bacteria</taxon>
        <taxon>Bacillati</taxon>
        <taxon>Actinomycetota</taxon>
        <taxon>Actinomycetes</taxon>
        <taxon>Mycobacteriales</taxon>
        <taxon>Nocardiaceae</taxon>
        <taxon>Williamsia</taxon>
    </lineage>
</organism>
<dbReference type="SMART" id="SM00065">
    <property type="entry name" value="GAF"/>
    <property type="match status" value="1"/>
</dbReference>
<dbReference type="SUPFAM" id="SSF52172">
    <property type="entry name" value="CheY-like"/>
    <property type="match status" value="1"/>
</dbReference>
<evidence type="ECO:0000256" key="3">
    <source>
        <dbReference type="ARBA" id="ARBA00023015"/>
    </source>
</evidence>
<comment type="caution">
    <text evidence="6">The sequence shown here is derived from an EMBL/GenBank/DDBJ whole genome shotgun (WGS) entry which is preliminary data.</text>
</comment>
<dbReference type="SUPFAM" id="SSF55781">
    <property type="entry name" value="GAF domain-like"/>
    <property type="match status" value="1"/>
</dbReference>
<keyword evidence="4" id="KW-0804">Transcription</keyword>
<keyword evidence="1" id="KW-0808">Transferase</keyword>
<evidence type="ECO:0000256" key="4">
    <source>
        <dbReference type="ARBA" id="ARBA00023163"/>
    </source>
</evidence>
<proteinExistence type="predicted"/>
<evidence type="ECO:0000259" key="5">
    <source>
        <dbReference type="PROSITE" id="PS50921"/>
    </source>
</evidence>
<dbReference type="Pfam" id="PF13185">
    <property type="entry name" value="GAF_2"/>
    <property type="match status" value="1"/>
</dbReference>
<sequence length="235" mass="25729">MANQNRAVYRAFASQVRQLQGVDVSDAAIDSFLTALTVGATAAVPKATYASITIVERGVLSSLAPTDEIAGRLDELQAKHDTGPCLESAWRQRVVRVDDYDTDDRWPDYISDARMQTPVRASVSFPLFRESEVMGALTLHSVEADAFDPDAVEIGRTFAAQAALAMQSDTRQHQFSEALASRDTIGQAKGILMERYDLDADQAFAMLRQVSQDTNDKIVDLAGRLVALDHPPRIS</sequence>
<evidence type="ECO:0000313" key="7">
    <source>
        <dbReference type="Proteomes" id="UP000632454"/>
    </source>
</evidence>
<keyword evidence="3" id="KW-0805">Transcription regulation</keyword>
<dbReference type="PIRSF" id="PIRSF036625">
    <property type="entry name" value="GAF_ANTAR"/>
    <property type="match status" value="1"/>
</dbReference>
<keyword evidence="2" id="KW-0418">Kinase</keyword>
<dbReference type="InterPro" id="IPR036388">
    <property type="entry name" value="WH-like_DNA-bd_sf"/>
</dbReference>
<dbReference type="Gene3D" id="3.30.450.40">
    <property type="match status" value="1"/>
</dbReference>
<dbReference type="PROSITE" id="PS50921">
    <property type="entry name" value="ANTAR"/>
    <property type="match status" value="1"/>
</dbReference>
<gene>
    <name evidence="6" type="ORF">GCM10007298_25460</name>
</gene>
<evidence type="ECO:0000256" key="1">
    <source>
        <dbReference type="ARBA" id="ARBA00022679"/>
    </source>
</evidence>
<dbReference type="Pfam" id="PF03861">
    <property type="entry name" value="ANTAR"/>
    <property type="match status" value="1"/>
</dbReference>
<dbReference type="Gene3D" id="1.10.10.10">
    <property type="entry name" value="Winged helix-like DNA-binding domain superfamily/Winged helix DNA-binding domain"/>
    <property type="match status" value="1"/>
</dbReference>
<dbReference type="SMART" id="SM01012">
    <property type="entry name" value="ANTAR"/>
    <property type="match status" value="1"/>
</dbReference>